<keyword evidence="4" id="KW-1185">Reference proteome</keyword>
<dbReference type="EMBL" id="SZPT01000004">
    <property type="protein sequence ID" value="TKI46646.1"/>
    <property type="molecule type" value="Genomic_DNA"/>
</dbReference>
<feature type="chain" id="PRO_5045621156" evidence="2">
    <location>
        <begin position="23"/>
        <end position="161"/>
    </location>
</feature>
<dbReference type="RefSeq" id="WP_108030745.1">
    <property type="nucleotide sequence ID" value="NZ_PYUE01000006.1"/>
</dbReference>
<evidence type="ECO:0000313" key="4">
    <source>
        <dbReference type="Proteomes" id="UP000308330"/>
    </source>
</evidence>
<accession>A0ABY2SW77</accession>
<proteinExistence type="predicted"/>
<feature type="region of interest" description="Disordered" evidence="1">
    <location>
        <begin position="61"/>
        <end position="80"/>
    </location>
</feature>
<name>A0ABY2SW77_9BACI</name>
<evidence type="ECO:0000256" key="1">
    <source>
        <dbReference type="SAM" id="MobiDB-lite"/>
    </source>
</evidence>
<organism evidence="3 4">
    <name type="scientific">Lysinibacillus tabacifolii</name>
    <dbReference type="NCBI Taxonomy" id="1173107"/>
    <lineage>
        <taxon>Bacteria</taxon>
        <taxon>Bacillati</taxon>
        <taxon>Bacillota</taxon>
        <taxon>Bacilli</taxon>
        <taxon>Bacillales</taxon>
        <taxon>Bacillaceae</taxon>
        <taxon>Lysinibacillus</taxon>
    </lineage>
</organism>
<evidence type="ECO:0000313" key="3">
    <source>
        <dbReference type="EMBL" id="TKI46646.1"/>
    </source>
</evidence>
<keyword evidence="2" id="KW-0732">Signal</keyword>
<sequence length="161" mass="17413">MKKVILTAFATTLIVTSGLSGAQANENAQNSGGWSESQGYFINDGFTTTYSANFEDLVSPPSDNPGFAAAASSTPDSHEGSVLRKTIASGNEDVHAVYGKTVWKNQPHYTTAQWEKTDGTVISTSGRKFWKSSTSTSEATSPYISLKTFRNEEARTYYSVD</sequence>
<dbReference type="Proteomes" id="UP000308330">
    <property type="component" value="Unassembled WGS sequence"/>
</dbReference>
<protein>
    <submittedName>
        <fullName evidence="3">Uncharacterized protein</fullName>
    </submittedName>
</protein>
<evidence type="ECO:0000256" key="2">
    <source>
        <dbReference type="SAM" id="SignalP"/>
    </source>
</evidence>
<reference evidence="3 4" key="1">
    <citation type="submission" date="2019-04" db="EMBL/GenBank/DDBJ databases">
        <title>Lysinibacillus genome sequencing.</title>
        <authorList>
            <person name="Dunlap C."/>
        </authorList>
    </citation>
    <scope>NUCLEOTIDE SEQUENCE [LARGE SCALE GENOMIC DNA]</scope>
    <source>
        <strain evidence="3 4">KCTC 33042</strain>
    </source>
</reference>
<gene>
    <name evidence="3" type="ORF">FC748_17300</name>
</gene>
<comment type="caution">
    <text evidence="3">The sequence shown here is derived from an EMBL/GenBank/DDBJ whole genome shotgun (WGS) entry which is preliminary data.</text>
</comment>
<feature type="signal peptide" evidence="2">
    <location>
        <begin position="1"/>
        <end position="22"/>
    </location>
</feature>